<keyword evidence="1" id="KW-1133">Transmembrane helix</keyword>
<reference evidence="2" key="1">
    <citation type="submission" date="2020-03" db="EMBL/GenBank/DDBJ databases">
        <title>A high-quality chromosome-level genome assembly of a woody plant with both climbing and erect habits, Rhamnella rubrinervis.</title>
        <authorList>
            <person name="Lu Z."/>
            <person name="Yang Y."/>
            <person name="Zhu X."/>
            <person name="Sun Y."/>
        </authorList>
    </citation>
    <scope>NUCLEOTIDE SEQUENCE</scope>
    <source>
        <strain evidence="2">BYM</strain>
        <tissue evidence="2">Leaf</tissue>
    </source>
</reference>
<feature type="transmembrane region" description="Helical" evidence="1">
    <location>
        <begin position="213"/>
        <end position="232"/>
    </location>
</feature>
<dbReference type="Proteomes" id="UP000796880">
    <property type="component" value="Unassembled WGS sequence"/>
</dbReference>
<evidence type="ECO:0000313" key="2">
    <source>
        <dbReference type="EMBL" id="KAF3451136.1"/>
    </source>
</evidence>
<organism evidence="2 3">
    <name type="scientific">Rhamnella rubrinervis</name>
    <dbReference type="NCBI Taxonomy" id="2594499"/>
    <lineage>
        <taxon>Eukaryota</taxon>
        <taxon>Viridiplantae</taxon>
        <taxon>Streptophyta</taxon>
        <taxon>Embryophyta</taxon>
        <taxon>Tracheophyta</taxon>
        <taxon>Spermatophyta</taxon>
        <taxon>Magnoliopsida</taxon>
        <taxon>eudicotyledons</taxon>
        <taxon>Gunneridae</taxon>
        <taxon>Pentapetalae</taxon>
        <taxon>rosids</taxon>
        <taxon>fabids</taxon>
        <taxon>Rosales</taxon>
        <taxon>Rhamnaceae</taxon>
        <taxon>rhamnoid group</taxon>
        <taxon>Rhamneae</taxon>
        <taxon>Rhamnella</taxon>
    </lineage>
</organism>
<dbReference type="EMBL" id="VOIH02000003">
    <property type="protein sequence ID" value="KAF3451136.1"/>
    <property type="molecule type" value="Genomic_DNA"/>
</dbReference>
<sequence>MPGNLHSGWIGPFVITNVLSHGVVEIQSPDIWKAYDLRRGRNKGGVTQAPNSFLEVTPEALSRDSTISPSIRLLNFSWFSPLFNSPIEEFTSLRFWLVNCAFSLRNWMCWSMAFVFQWNCVEGIPLVYVILFRIQSNRLIQEGKVSCYPLLVQGLAFFVVDMIGEDISRCGLLMCLPRLTFMMRYVRNDEEEHLSPASPRCPLLWCTVHLSRFITAFYIAASRIFVLVWRLADGWRLGCSFPAFMLFECFPPPTSVCTTFGLCNCFLLFLFLSSCFPQCGHYDLGGEGSV</sequence>
<keyword evidence="3" id="KW-1185">Reference proteome</keyword>
<proteinExistence type="predicted"/>
<keyword evidence="1" id="KW-0472">Membrane</keyword>
<name>A0A8K0HEW2_9ROSA</name>
<protein>
    <submittedName>
        <fullName evidence="2">Uncharacterized protein</fullName>
    </submittedName>
</protein>
<dbReference type="AlphaFoldDB" id="A0A8K0HEW2"/>
<accession>A0A8K0HEW2</accession>
<feature type="transmembrane region" description="Helical" evidence="1">
    <location>
        <begin position="252"/>
        <end position="272"/>
    </location>
</feature>
<evidence type="ECO:0000313" key="3">
    <source>
        <dbReference type="Proteomes" id="UP000796880"/>
    </source>
</evidence>
<keyword evidence="1" id="KW-0812">Transmembrane</keyword>
<gene>
    <name evidence="2" type="ORF">FNV43_RR07226</name>
</gene>
<comment type="caution">
    <text evidence="2">The sequence shown here is derived from an EMBL/GenBank/DDBJ whole genome shotgun (WGS) entry which is preliminary data.</text>
</comment>
<evidence type="ECO:0000256" key="1">
    <source>
        <dbReference type="SAM" id="Phobius"/>
    </source>
</evidence>